<evidence type="ECO:0000313" key="12">
    <source>
        <dbReference type="Proteomes" id="UP001320245"/>
    </source>
</evidence>
<dbReference type="Proteomes" id="UP001320245">
    <property type="component" value="Unassembled WGS sequence"/>
</dbReference>
<keyword evidence="10" id="KW-0472">Membrane</keyword>
<comment type="cofactor">
    <cofactor evidence="1 8">
        <name>heme</name>
        <dbReference type="ChEBI" id="CHEBI:30413"/>
    </cofactor>
</comment>
<dbReference type="AlphaFoldDB" id="A0AAN9U9E8"/>
<evidence type="ECO:0000256" key="2">
    <source>
        <dbReference type="ARBA" id="ARBA00010617"/>
    </source>
</evidence>
<keyword evidence="7 9" id="KW-0503">Monooxygenase</keyword>
<evidence type="ECO:0000256" key="9">
    <source>
        <dbReference type="RuleBase" id="RU000461"/>
    </source>
</evidence>
<comment type="caution">
    <text evidence="11">The sequence shown here is derived from an EMBL/GenBank/DDBJ whole genome shotgun (WGS) entry which is preliminary data.</text>
</comment>
<evidence type="ECO:0000256" key="6">
    <source>
        <dbReference type="ARBA" id="ARBA00023004"/>
    </source>
</evidence>
<dbReference type="Gene3D" id="1.10.630.10">
    <property type="entry name" value="Cytochrome P450"/>
    <property type="match status" value="1"/>
</dbReference>
<dbReference type="GO" id="GO:0004497">
    <property type="term" value="F:monooxygenase activity"/>
    <property type="evidence" value="ECO:0007669"/>
    <property type="project" value="UniProtKB-KW"/>
</dbReference>
<gene>
    <name evidence="11" type="ORF">SLS53_003602</name>
</gene>
<evidence type="ECO:0000256" key="1">
    <source>
        <dbReference type="ARBA" id="ARBA00001971"/>
    </source>
</evidence>
<protein>
    <recommendedName>
        <fullName evidence="13">Isotrichodermin C-15 hydroxylase</fullName>
    </recommendedName>
</protein>
<evidence type="ECO:0000256" key="10">
    <source>
        <dbReference type="SAM" id="Phobius"/>
    </source>
</evidence>
<evidence type="ECO:0000256" key="5">
    <source>
        <dbReference type="ARBA" id="ARBA00023002"/>
    </source>
</evidence>
<evidence type="ECO:0000256" key="4">
    <source>
        <dbReference type="ARBA" id="ARBA00022723"/>
    </source>
</evidence>
<dbReference type="InterPro" id="IPR050121">
    <property type="entry name" value="Cytochrome_P450_monoxygenase"/>
</dbReference>
<accession>A0AAN9U9E8</accession>
<dbReference type="PANTHER" id="PTHR24305">
    <property type="entry name" value="CYTOCHROME P450"/>
    <property type="match status" value="1"/>
</dbReference>
<keyword evidence="5 9" id="KW-0560">Oxidoreductase</keyword>
<dbReference type="GO" id="GO:0005506">
    <property type="term" value="F:iron ion binding"/>
    <property type="evidence" value="ECO:0007669"/>
    <property type="project" value="InterPro"/>
</dbReference>
<dbReference type="GO" id="GO:0020037">
    <property type="term" value="F:heme binding"/>
    <property type="evidence" value="ECO:0007669"/>
    <property type="project" value="InterPro"/>
</dbReference>
<dbReference type="InterPro" id="IPR017972">
    <property type="entry name" value="Cyt_P450_CS"/>
</dbReference>
<evidence type="ECO:0000313" key="11">
    <source>
        <dbReference type="EMBL" id="KAK7744084.1"/>
    </source>
</evidence>
<evidence type="ECO:0000256" key="8">
    <source>
        <dbReference type="PIRSR" id="PIRSR602401-1"/>
    </source>
</evidence>
<dbReference type="InterPro" id="IPR001128">
    <property type="entry name" value="Cyt_P450"/>
</dbReference>
<organism evidence="11 12">
    <name type="scientific">Cytospora paraplurivora</name>
    <dbReference type="NCBI Taxonomy" id="2898453"/>
    <lineage>
        <taxon>Eukaryota</taxon>
        <taxon>Fungi</taxon>
        <taxon>Dikarya</taxon>
        <taxon>Ascomycota</taxon>
        <taxon>Pezizomycotina</taxon>
        <taxon>Sordariomycetes</taxon>
        <taxon>Sordariomycetidae</taxon>
        <taxon>Diaporthales</taxon>
        <taxon>Cytosporaceae</taxon>
        <taxon>Cytospora</taxon>
    </lineage>
</organism>
<dbReference type="PANTHER" id="PTHR24305:SF29">
    <property type="entry name" value="BENZOATE-PARA-HYDROXYLASE"/>
    <property type="match status" value="1"/>
</dbReference>
<dbReference type="GO" id="GO:0016705">
    <property type="term" value="F:oxidoreductase activity, acting on paired donors, with incorporation or reduction of molecular oxygen"/>
    <property type="evidence" value="ECO:0007669"/>
    <property type="project" value="InterPro"/>
</dbReference>
<dbReference type="Pfam" id="PF00067">
    <property type="entry name" value="p450"/>
    <property type="match status" value="2"/>
</dbReference>
<evidence type="ECO:0008006" key="13">
    <source>
        <dbReference type="Google" id="ProtNLM"/>
    </source>
</evidence>
<feature type="transmembrane region" description="Helical" evidence="10">
    <location>
        <begin position="20"/>
        <end position="39"/>
    </location>
</feature>
<name>A0AAN9U9E8_9PEZI</name>
<keyword evidence="3 8" id="KW-0349">Heme</keyword>
<dbReference type="PROSITE" id="PS00086">
    <property type="entry name" value="CYTOCHROME_P450"/>
    <property type="match status" value="1"/>
</dbReference>
<dbReference type="PRINTS" id="PR00463">
    <property type="entry name" value="EP450I"/>
</dbReference>
<reference evidence="11 12" key="1">
    <citation type="journal article" date="2023" name="PLoS ONE">
        <title>Cytospora paraplurivora sp. nov. isolated from orchards with fruit tree decline syndrome in Ontario, Canada.</title>
        <authorList>
            <person name="Ilyukhin E."/>
            <person name="Nguyen H.D.T."/>
            <person name="Castle A.J."/>
            <person name="Ellouze W."/>
        </authorList>
    </citation>
    <scope>NUCLEOTIDE SEQUENCE [LARGE SCALE GENOMIC DNA]</scope>
    <source>
        <strain evidence="11 12">FDS-564</strain>
    </source>
</reference>
<feature type="binding site" description="axial binding residue" evidence="8">
    <location>
        <position position="505"/>
    </location>
    <ligand>
        <name>heme</name>
        <dbReference type="ChEBI" id="CHEBI:30413"/>
    </ligand>
    <ligandPart>
        <name>Fe</name>
        <dbReference type="ChEBI" id="CHEBI:18248"/>
    </ligandPart>
</feature>
<keyword evidence="10" id="KW-0812">Transmembrane</keyword>
<keyword evidence="4 8" id="KW-0479">Metal-binding</keyword>
<evidence type="ECO:0000256" key="3">
    <source>
        <dbReference type="ARBA" id="ARBA00022617"/>
    </source>
</evidence>
<dbReference type="InterPro" id="IPR036396">
    <property type="entry name" value="Cyt_P450_sf"/>
</dbReference>
<keyword evidence="10" id="KW-1133">Transmembrane helix</keyword>
<dbReference type="InterPro" id="IPR002401">
    <property type="entry name" value="Cyt_P450_E_grp-I"/>
</dbReference>
<dbReference type="CDD" id="cd11058">
    <property type="entry name" value="CYP60B-like"/>
    <property type="match status" value="1"/>
</dbReference>
<evidence type="ECO:0000256" key="7">
    <source>
        <dbReference type="ARBA" id="ARBA00023033"/>
    </source>
</evidence>
<proteinExistence type="inferred from homology"/>
<dbReference type="PRINTS" id="PR00385">
    <property type="entry name" value="P450"/>
</dbReference>
<comment type="similarity">
    <text evidence="2 9">Belongs to the cytochrome P450 family.</text>
</comment>
<sequence length="567" mass="64189">MAPMLGSFYEYLTLSRISVAGAGLVVTISLVQFIYNVYFHPLASFPGPLLWRGSNIPKIISQVQGTVHYRMLEFHQRYGPVVRLAPNELTYTTASALKEIYGNRGGKKLMPPQFSLGTHEKKMFGATSFIWLESQQEHHRHRKILAQGFSDASLKAQEPVVLWYAKLLMQRLRERAARGEVVDMWAWFNYYTFVSHVSFPLCFFSPDVTQADTDSFLSWKAKETGQADSKRPQDIIGDLTFSEPFDCVNQGRFHPWIAFMFSNLTNMMYAQMMTTMGFLGTFIQAIVPRTVMAQAHAHARSTRDKVDRRLARTAKASATTGSTGGRPDVVSGLLGRVDRPGGITREELYADSQILMMAGSETGATLLAVAVYHLLRSPGKLAKLRDEVRGFFSPTGAEEEEMSYAAVSRGLPYLLAVIHESLRIHPSLPAGINRFVPQGGATIDGRFVAEGTVLQVPHWAAFHLEENFRDPWEFVPERWLDPCPERYRDDNREVFQPFSFGQRNCIGRGLAMMETRICLAMLVLNFDMELMEDGKDWNRQRVYLLYEKRPLNVRLTEVARGEGGEKL</sequence>
<dbReference type="SUPFAM" id="SSF48264">
    <property type="entry name" value="Cytochrome P450"/>
    <property type="match status" value="1"/>
</dbReference>
<dbReference type="EMBL" id="JAJSPL020000011">
    <property type="protein sequence ID" value="KAK7744084.1"/>
    <property type="molecule type" value="Genomic_DNA"/>
</dbReference>
<keyword evidence="6 8" id="KW-0408">Iron</keyword>
<keyword evidence="12" id="KW-1185">Reference proteome</keyword>